<protein>
    <submittedName>
        <fullName evidence="12">Polar amino acid transport system substrate-binding protein</fullName>
    </submittedName>
</protein>
<dbReference type="EMBL" id="FQUP01000001">
    <property type="protein sequence ID" value="SHE84829.1"/>
    <property type="molecule type" value="Genomic_DNA"/>
</dbReference>
<keyword evidence="9 10" id="KW-0472">Membrane</keyword>
<organism evidence="12 13">
    <name type="scientific">Kaistia soli DSM 19436</name>
    <dbReference type="NCBI Taxonomy" id="1122133"/>
    <lineage>
        <taxon>Bacteria</taxon>
        <taxon>Pseudomonadati</taxon>
        <taxon>Pseudomonadota</taxon>
        <taxon>Alphaproteobacteria</taxon>
        <taxon>Hyphomicrobiales</taxon>
        <taxon>Kaistiaceae</taxon>
        <taxon>Kaistia</taxon>
    </lineage>
</organism>
<dbReference type="Gene3D" id="1.10.3720.10">
    <property type="entry name" value="MetI-like"/>
    <property type="match status" value="1"/>
</dbReference>
<evidence type="ECO:0000313" key="12">
    <source>
        <dbReference type="EMBL" id="SHE84829.1"/>
    </source>
</evidence>
<evidence type="ECO:0000256" key="4">
    <source>
        <dbReference type="ARBA" id="ARBA00022448"/>
    </source>
</evidence>
<proteinExistence type="inferred from homology"/>
<feature type="transmembrane region" description="Helical" evidence="10">
    <location>
        <begin position="414"/>
        <end position="435"/>
    </location>
</feature>
<gene>
    <name evidence="12" type="ORF">SAMN02745157_1072</name>
</gene>
<dbReference type="GO" id="GO:0022857">
    <property type="term" value="F:transmembrane transporter activity"/>
    <property type="evidence" value="ECO:0007669"/>
    <property type="project" value="InterPro"/>
</dbReference>
<dbReference type="CDD" id="cd06261">
    <property type="entry name" value="TM_PBP2"/>
    <property type="match status" value="1"/>
</dbReference>
<sequence length="529" mass="57218">MAERAVVREAKPPVFLFRLFLAVMLLAGFTLAAHADRLDEIKARGSLIVGVKTDYEPFGFRNAAGETVGYDVDVAEGLAESLGVKLVLVPVTSANRLQKLVAGEIDAVVATLGDTVDRRRLVRMIEPGYYGGGASVLLPEQSPIRTWTDLRNRDLCAVQGALWNRLIATRLNARIEAFGSIRDAELALRDGACDGWLYDEAALQRQIASGDWPGFRLLPPDFVSPWAVAVASDGRLATEMDETIASWLRDGSLAALEAKWKLPPSVYLRDAGKLWTARDPDGRFTCRRQEDGSWTLACRELDLIEAQEVVGLAGFTLMLRDRFGIDVTPFYDRYHRAGLIEGLQVTLALAVAVLVGSIGIGLGGAFVLRRRVPLLTPLIHLLLTLMRMTPPLLQLYLVFFGIGGLVAVHGLTLSAFWCAVAVLSFYAGAANAAALAEAAATIGTAPQHRLKRALRLAHPAIMGSSINVVKATAMASAIAVPELVHASTAIAADYGNGPVMMNILLVVYVVIVLAVAHFFTLFERRVLAK</sequence>
<dbReference type="PANTHER" id="PTHR30085:SF6">
    <property type="entry name" value="ABC TRANSPORTER GLUTAMINE-BINDING PROTEIN GLNH"/>
    <property type="match status" value="1"/>
</dbReference>
<dbReference type="AlphaFoldDB" id="A0A1M4WU95"/>
<dbReference type="NCBIfam" id="TIGR01726">
    <property type="entry name" value="HEQRo_perm_3TM"/>
    <property type="match status" value="1"/>
</dbReference>
<evidence type="ECO:0000256" key="7">
    <source>
        <dbReference type="ARBA" id="ARBA00022729"/>
    </source>
</evidence>
<evidence type="ECO:0000259" key="11">
    <source>
        <dbReference type="PROSITE" id="PS50928"/>
    </source>
</evidence>
<keyword evidence="8 10" id="KW-1133">Transmembrane helix</keyword>
<keyword evidence="7" id="KW-0732">Signal</keyword>
<comment type="similarity">
    <text evidence="2">Belongs to the binding-protein-dependent transport system permease family. HisMQ subfamily.</text>
</comment>
<dbReference type="InterPro" id="IPR010065">
    <property type="entry name" value="AA_ABC_transptr_permease_3TM"/>
</dbReference>
<dbReference type="InterPro" id="IPR000515">
    <property type="entry name" value="MetI-like"/>
</dbReference>
<dbReference type="GO" id="GO:0005576">
    <property type="term" value="C:extracellular region"/>
    <property type="evidence" value="ECO:0007669"/>
    <property type="project" value="TreeGrafter"/>
</dbReference>
<evidence type="ECO:0000256" key="9">
    <source>
        <dbReference type="ARBA" id="ARBA00023136"/>
    </source>
</evidence>
<dbReference type="PROSITE" id="PS01039">
    <property type="entry name" value="SBP_BACTERIAL_3"/>
    <property type="match status" value="1"/>
</dbReference>
<dbReference type="InterPro" id="IPR001638">
    <property type="entry name" value="Solute-binding_3/MltF_N"/>
</dbReference>
<dbReference type="Proteomes" id="UP000184485">
    <property type="component" value="Unassembled WGS sequence"/>
</dbReference>
<comment type="similarity">
    <text evidence="3">Belongs to the bacterial solute-binding protein 3 family.</text>
</comment>
<dbReference type="SUPFAM" id="SSF161098">
    <property type="entry name" value="MetI-like"/>
    <property type="match status" value="1"/>
</dbReference>
<name>A0A1M4WU95_9HYPH</name>
<dbReference type="GO" id="GO:0030288">
    <property type="term" value="C:outer membrane-bounded periplasmic space"/>
    <property type="evidence" value="ECO:0007669"/>
    <property type="project" value="TreeGrafter"/>
</dbReference>
<feature type="transmembrane region" description="Helical" evidence="10">
    <location>
        <begin position="456"/>
        <end position="479"/>
    </location>
</feature>
<evidence type="ECO:0000256" key="6">
    <source>
        <dbReference type="ARBA" id="ARBA00022692"/>
    </source>
</evidence>
<dbReference type="SUPFAM" id="SSF53850">
    <property type="entry name" value="Periplasmic binding protein-like II"/>
    <property type="match status" value="1"/>
</dbReference>
<feature type="transmembrane region" description="Helical" evidence="10">
    <location>
        <begin position="345"/>
        <end position="368"/>
    </location>
</feature>
<evidence type="ECO:0000256" key="3">
    <source>
        <dbReference type="ARBA" id="ARBA00010333"/>
    </source>
</evidence>
<comment type="subcellular location">
    <subcellularLocation>
        <location evidence="1">Cell inner membrane</location>
        <topology evidence="1">Multi-pass membrane protein</topology>
    </subcellularLocation>
</comment>
<dbReference type="PANTHER" id="PTHR30085">
    <property type="entry name" value="AMINO ACID ABC TRANSPORTER PERMEASE"/>
    <property type="match status" value="1"/>
</dbReference>
<evidence type="ECO:0000256" key="8">
    <source>
        <dbReference type="ARBA" id="ARBA00022989"/>
    </source>
</evidence>
<dbReference type="InterPro" id="IPR035906">
    <property type="entry name" value="MetI-like_sf"/>
</dbReference>
<dbReference type="GO" id="GO:0006865">
    <property type="term" value="P:amino acid transport"/>
    <property type="evidence" value="ECO:0007669"/>
    <property type="project" value="TreeGrafter"/>
</dbReference>
<evidence type="ECO:0000256" key="2">
    <source>
        <dbReference type="ARBA" id="ARBA00010072"/>
    </source>
</evidence>
<dbReference type="STRING" id="1122133.SAMN02745157_1072"/>
<evidence type="ECO:0000256" key="1">
    <source>
        <dbReference type="ARBA" id="ARBA00004429"/>
    </source>
</evidence>
<dbReference type="Pfam" id="PF00497">
    <property type="entry name" value="SBP_bac_3"/>
    <property type="match status" value="1"/>
</dbReference>
<feature type="transmembrane region" description="Helical" evidence="10">
    <location>
        <begin position="389"/>
        <end position="408"/>
    </location>
</feature>
<keyword evidence="5" id="KW-1003">Cell membrane</keyword>
<dbReference type="OrthoDB" id="6192933at2"/>
<dbReference type="InterPro" id="IPR051455">
    <property type="entry name" value="Bact_solute-bind_prot3"/>
</dbReference>
<evidence type="ECO:0000256" key="5">
    <source>
        <dbReference type="ARBA" id="ARBA00022475"/>
    </source>
</evidence>
<dbReference type="GO" id="GO:0043190">
    <property type="term" value="C:ATP-binding cassette (ABC) transporter complex"/>
    <property type="evidence" value="ECO:0007669"/>
    <property type="project" value="InterPro"/>
</dbReference>
<dbReference type="PROSITE" id="PS50928">
    <property type="entry name" value="ABC_TM1"/>
    <property type="match status" value="1"/>
</dbReference>
<evidence type="ECO:0000256" key="10">
    <source>
        <dbReference type="SAM" id="Phobius"/>
    </source>
</evidence>
<reference evidence="12 13" key="1">
    <citation type="submission" date="2016-11" db="EMBL/GenBank/DDBJ databases">
        <authorList>
            <person name="Jaros S."/>
            <person name="Januszkiewicz K."/>
            <person name="Wedrychowicz H."/>
        </authorList>
    </citation>
    <scope>NUCLEOTIDE SEQUENCE [LARGE SCALE GENOMIC DNA]</scope>
    <source>
        <strain evidence="12 13">DSM 19436</strain>
    </source>
</reference>
<dbReference type="Gene3D" id="3.40.190.10">
    <property type="entry name" value="Periplasmic binding protein-like II"/>
    <property type="match status" value="2"/>
</dbReference>
<dbReference type="InterPro" id="IPR018313">
    <property type="entry name" value="SBP_3_CS"/>
</dbReference>
<keyword evidence="6 10" id="KW-0812">Transmembrane</keyword>
<dbReference type="RefSeq" id="WP_073051689.1">
    <property type="nucleotide sequence ID" value="NZ_FQUP01000001.1"/>
</dbReference>
<keyword evidence="13" id="KW-1185">Reference proteome</keyword>
<accession>A0A1M4WU95</accession>
<keyword evidence="4" id="KW-0813">Transport</keyword>
<feature type="transmembrane region" description="Helical" evidence="10">
    <location>
        <begin position="499"/>
        <end position="522"/>
    </location>
</feature>
<dbReference type="SMART" id="SM00062">
    <property type="entry name" value="PBPb"/>
    <property type="match status" value="1"/>
</dbReference>
<feature type="domain" description="ABC transmembrane type-1" evidence="11">
    <location>
        <begin position="343"/>
        <end position="519"/>
    </location>
</feature>
<evidence type="ECO:0000313" key="13">
    <source>
        <dbReference type="Proteomes" id="UP000184485"/>
    </source>
</evidence>